<reference evidence="1 2" key="1">
    <citation type="submission" date="2024-05" db="EMBL/GenBank/DDBJ databases">
        <title>Haplotype-resolved chromosome-level genome assembly of Huyou (Citrus changshanensis).</title>
        <authorList>
            <person name="Miao C."/>
            <person name="Chen W."/>
            <person name="Wu Y."/>
            <person name="Wang L."/>
            <person name="Zhao S."/>
            <person name="Grierson D."/>
            <person name="Xu C."/>
            <person name="Chen K."/>
        </authorList>
    </citation>
    <scope>NUCLEOTIDE SEQUENCE [LARGE SCALE GENOMIC DNA]</scope>
    <source>
        <strain evidence="1">01-14</strain>
        <tissue evidence="1">Leaf</tissue>
    </source>
</reference>
<organism evidence="1 2">
    <name type="scientific">Citrus x changshan-huyou</name>
    <dbReference type="NCBI Taxonomy" id="2935761"/>
    <lineage>
        <taxon>Eukaryota</taxon>
        <taxon>Viridiplantae</taxon>
        <taxon>Streptophyta</taxon>
        <taxon>Embryophyta</taxon>
        <taxon>Tracheophyta</taxon>
        <taxon>Spermatophyta</taxon>
        <taxon>Magnoliopsida</taxon>
        <taxon>eudicotyledons</taxon>
        <taxon>Gunneridae</taxon>
        <taxon>Pentapetalae</taxon>
        <taxon>rosids</taxon>
        <taxon>malvids</taxon>
        <taxon>Sapindales</taxon>
        <taxon>Rutaceae</taxon>
        <taxon>Aurantioideae</taxon>
        <taxon>Citrus</taxon>
    </lineage>
</organism>
<proteinExistence type="predicted"/>
<dbReference type="AlphaFoldDB" id="A0AAP0LMH3"/>
<keyword evidence="2" id="KW-1185">Reference proteome</keyword>
<dbReference type="PANTHER" id="PTHR46701:SF6">
    <property type="entry name" value="GLYCOSYLTRANSFERASE FAMILY 92 PROTEIN"/>
    <property type="match status" value="1"/>
</dbReference>
<dbReference type="EMBL" id="JBCGBO010000024">
    <property type="protein sequence ID" value="KAK9181029.1"/>
    <property type="molecule type" value="Genomic_DNA"/>
</dbReference>
<accession>A0AAP0LMH3</accession>
<gene>
    <name evidence="1" type="ORF">WN944_024166</name>
</gene>
<sequence>MEDCNGSTQNVEVHTESGEKCIAIIQKNNSAASSSLSFSFVQPVKLDQTNYLVWKTQVLASIIRNGLEGLINGGNPCPAQFLSESMAESSRSSVIAVRQIKNPEYIQWKKTNKLLQSWLFSSMMDNMLIMIQTGKNESLSISDYFNKTKKISDTLAIGGNTLSSNEFIMHILAGLDDSYESLVTNVLTRLGKENITVEELFSMLLSQEIRLEMSSIMHSFLDKEGVIQVVLGLEVANSLEEIMEEALEEPPMQPSFVYPAANMYAGNASLNSEQAFIDSTQGTAAASHVNPNAFIAISQGAAAAPLANYNVVADSAWYIDSGATNHVTQDADIFLSCSRYTGQEHRIILLKGIARDGLYQIEGLTIVSASDKPYVLLSSKSMSTIPWIFYHKAIGVSNFFLFVEGKAASPAISKVFESIPLIHPAGAREYSLRQLLSVVPSNVDMESCIERDDIKEPFSEVGSSLLVASHASGWVSMFKKNYDHLLKDVYFGNYREATSNNPNYFLTYGNGQAFQRGSEALNDQFT</sequence>
<comment type="caution">
    <text evidence="1">The sequence shown here is derived from an EMBL/GenBank/DDBJ whole genome shotgun (WGS) entry which is preliminary data.</text>
</comment>
<dbReference type="Proteomes" id="UP001428341">
    <property type="component" value="Unassembled WGS sequence"/>
</dbReference>
<dbReference type="GO" id="GO:0030244">
    <property type="term" value="P:cellulose biosynthetic process"/>
    <property type="evidence" value="ECO:0007669"/>
    <property type="project" value="InterPro"/>
</dbReference>
<evidence type="ECO:0000313" key="2">
    <source>
        <dbReference type="Proteomes" id="UP001428341"/>
    </source>
</evidence>
<protein>
    <submittedName>
        <fullName evidence="1">Uncharacterized protein</fullName>
    </submittedName>
</protein>
<dbReference type="InterPro" id="IPR044224">
    <property type="entry name" value="KOBITO1-like"/>
</dbReference>
<evidence type="ECO:0000313" key="1">
    <source>
        <dbReference type="EMBL" id="KAK9181029.1"/>
    </source>
</evidence>
<dbReference type="GO" id="GO:0009737">
    <property type="term" value="P:response to abscisic acid"/>
    <property type="evidence" value="ECO:0007669"/>
    <property type="project" value="InterPro"/>
</dbReference>
<name>A0AAP0LMH3_9ROSI</name>
<dbReference type="PANTHER" id="PTHR46701">
    <property type="entry name" value="GLYCOSYLTRANSFERASE-LIKE KOBITO 1"/>
    <property type="match status" value="1"/>
</dbReference>